<reference evidence="1 2" key="1">
    <citation type="journal article" date="2017" name="Int. J. Syst. Evol. Microbiol.">
        <title>Mycobacterium talmoniae sp. nov., a slowly growing mycobacterium isolated from human respiratory samples.</title>
        <authorList>
            <person name="Davidson R.M."/>
            <person name="DeGroote M.A."/>
            <person name="Marola J.L."/>
            <person name="Buss S."/>
            <person name="Jones V."/>
            <person name="McNeil M.R."/>
            <person name="Freifeld A.G."/>
            <person name="Elaine Epperson L."/>
            <person name="Hasan N.A."/>
            <person name="Jackson M."/>
            <person name="Iwen P.C."/>
            <person name="Salfinger M."/>
            <person name="Strong M."/>
        </authorList>
    </citation>
    <scope>NUCLEOTIDE SEQUENCE [LARGE SCALE GENOMIC DNA]</scope>
    <source>
        <strain evidence="1 2">ATCC BAA-2683</strain>
    </source>
</reference>
<evidence type="ECO:0000313" key="2">
    <source>
        <dbReference type="Proteomes" id="UP000238296"/>
    </source>
</evidence>
<protein>
    <submittedName>
        <fullName evidence="1">Uncharacterized protein</fullName>
    </submittedName>
</protein>
<dbReference type="EMBL" id="PPEA01000254">
    <property type="protein sequence ID" value="PQM47944.1"/>
    <property type="molecule type" value="Genomic_DNA"/>
</dbReference>
<proteinExistence type="predicted"/>
<accession>A0A2S8BMM6</accession>
<comment type="caution">
    <text evidence="1">The sequence shown here is derived from an EMBL/GenBank/DDBJ whole genome shotgun (WGS) entry which is preliminary data.</text>
</comment>
<sequence>MTIEAPLPTRPPYDPVNVSLEEFWAQSFDDREKAFKILRDERPVSWHRPMEAP</sequence>
<dbReference type="AlphaFoldDB" id="A0A2S8BMM6"/>
<evidence type="ECO:0000313" key="1">
    <source>
        <dbReference type="EMBL" id="PQM47944.1"/>
    </source>
</evidence>
<gene>
    <name evidence="1" type="ORF">C1Y40_01767</name>
</gene>
<dbReference type="Proteomes" id="UP000238296">
    <property type="component" value="Unassembled WGS sequence"/>
</dbReference>
<organism evidence="1 2">
    <name type="scientific">Mycobacterium talmoniae</name>
    <dbReference type="NCBI Taxonomy" id="1858794"/>
    <lineage>
        <taxon>Bacteria</taxon>
        <taxon>Bacillati</taxon>
        <taxon>Actinomycetota</taxon>
        <taxon>Actinomycetes</taxon>
        <taxon>Mycobacteriales</taxon>
        <taxon>Mycobacteriaceae</taxon>
        <taxon>Mycobacterium</taxon>
    </lineage>
</organism>
<name>A0A2S8BMM6_9MYCO</name>